<dbReference type="EMBL" id="JAACFV010000005">
    <property type="protein sequence ID" value="KAF7513580.1"/>
    <property type="molecule type" value="Genomic_DNA"/>
</dbReference>
<name>A0A8H7E9K7_9EURO</name>
<dbReference type="PANTHER" id="PTHR34883:SF16">
    <property type="entry name" value="RICH PROTEIN, PUTATIVE-RELATED"/>
    <property type="match status" value="1"/>
</dbReference>
<keyword evidence="3" id="KW-1185">Reference proteome</keyword>
<accession>A0A8H7E9K7</accession>
<comment type="caution">
    <text evidence="2">The sequence shown here is derived from an EMBL/GenBank/DDBJ whole genome shotgun (WGS) entry which is preliminary data.</text>
</comment>
<dbReference type="Proteomes" id="UP000606974">
    <property type="component" value="Unassembled WGS sequence"/>
</dbReference>
<organism evidence="2 3">
    <name type="scientific">Endocarpon pusillum</name>
    <dbReference type="NCBI Taxonomy" id="364733"/>
    <lineage>
        <taxon>Eukaryota</taxon>
        <taxon>Fungi</taxon>
        <taxon>Dikarya</taxon>
        <taxon>Ascomycota</taxon>
        <taxon>Pezizomycotina</taxon>
        <taxon>Eurotiomycetes</taxon>
        <taxon>Chaetothyriomycetidae</taxon>
        <taxon>Verrucariales</taxon>
        <taxon>Verrucariaceae</taxon>
        <taxon>Endocarpon</taxon>
    </lineage>
</organism>
<proteinExistence type="predicted"/>
<dbReference type="InterPro" id="IPR008972">
    <property type="entry name" value="Cupredoxin"/>
</dbReference>
<dbReference type="SUPFAM" id="SSF49503">
    <property type="entry name" value="Cupredoxins"/>
    <property type="match status" value="1"/>
</dbReference>
<dbReference type="AlphaFoldDB" id="A0A8H7E9K7"/>
<keyword evidence="1" id="KW-0732">Signal</keyword>
<protein>
    <recommendedName>
        <fullName evidence="4">Phytocyanin domain-containing protein</fullName>
    </recommendedName>
</protein>
<gene>
    <name evidence="2" type="ORF">GJ744_008874</name>
</gene>
<dbReference type="InterPro" id="IPR052953">
    <property type="entry name" value="Ser-rich/MCO-related"/>
</dbReference>
<feature type="signal peptide" evidence="1">
    <location>
        <begin position="1"/>
        <end position="19"/>
    </location>
</feature>
<sequence>MKSFITLAALFGILSFTSASAIAEEPTSTLVASPEEARSINSAAAPIVSVLVGPNKQLVFNPPYINNVGQGQRIHFDFRAANHTFTESSFEKPCTKIPGAQFDTNFGNFNPEDIPNFKPFDITLESDKPRFFYCKQANKTPNSHCGKGMVFAINVDAWTFEQFQRNAAVDGIPKIKGRAPVVEEDEQ</sequence>
<evidence type="ECO:0000256" key="1">
    <source>
        <dbReference type="SAM" id="SignalP"/>
    </source>
</evidence>
<evidence type="ECO:0000313" key="2">
    <source>
        <dbReference type="EMBL" id="KAF7513580.1"/>
    </source>
</evidence>
<feature type="chain" id="PRO_5034804866" description="Phytocyanin domain-containing protein" evidence="1">
    <location>
        <begin position="20"/>
        <end position="187"/>
    </location>
</feature>
<dbReference type="PANTHER" id="PTHR34883">
    <property type="entry name" value="SERINE-RICH PROTEIN, PUTATIVE-RELATED-RELATED"/>
    <property type="match status" value="1"/>
</dbReference>
<evidence type="ECO:0008006" key="4">
    <source>
        <dbReference type="Google" id="ProtNLM"/>
    </source>
</evidence>
<evidence type="ECO:0000313" key="3">
    <source>
        <dbReference type="Proteomes" id="UP000606974"/>
    </source>
</evidence>
<dbReference type="OrthoDB" id="2331100at2759"/>
<reference evidence="2" key="1">
    <citation type="submission" date="2020-02" db="EMBL/GenBank/DDBJ databases">
        <authorList>
            <person name="Palmer J.M."/>
        </authorList>
    </citation>
    <scope>NUCLEOTIDE SEQUENCE</scope>
    <source>
        <strain evidence="2">EPUS1.4</strain>
        <tissue evidence="2">Thallus</tissue>
    </source>
</reference>
<dbReference type="Gene3D" id="2.60.40.420">
    <property type="entry name" value="Cupredoxins - blue copper proteins"/>
    <property type="match status" value="1"/>
</dbReference>